<gene>
    <name evidence="1" type="ORF">MIMGU_mgv1a0229972mg</name>
</gene>
<organism evidence="1 2">
    <name type="scientific">Erythranthe guttata</name>
    <name type="common">Yellow monkey flower</name>
    <name type="synonym">Mimulus guttatus</name>
    <dbReference type="NCBI Taxonomy" id="4155"/>
    <lineage>
        <taxon>Eukaryota</taxon>
        <taxon>Viridiplantae</taxon>
        <taxon>Streptophyta</taxon>
        <taxon>Embryophyta</taxon>
        <taxon>Tracheophyta</taxon>
        <taxon>Spermatophyta</taxon>
        <taxon>Magnoliopsida</taxon>
        <taxon>eudicotyledons</taxon>
        <taxon>Gunneridae</taxon>
        <taxon>Pentapetalae</taxon>
        <taxon>asterids</taxon>
        <taxon>lamiids</taxon>
        <taxon>Lamiales</taxon>
        <taxon>Phrymaceae</taxon>
        <taxon>Erythranthe</taxon>
    </lineage>
</organism>
<keyword evidence="2" id="KW-1185">Reference proteome</keyword>
<dbReference type="Proteomes" id="UP000030748">
    <property type="component" value="Unassembled WGS sequence"/>
</dbReference>
<proteinExistence type="predicted"/>
<dbReference type="AlphaFoldDB" id="A0A022RRG3"/>
<dbReference type="EMBL" id="KI630264">
    <property type="protein sequence ID" value="EYU43102.1"/>
    <property type="molecule type" value="Genomic_DNA"/>
</dbReference>
<protein>
    <submittedName>
        <fullName evidence="1">Uncharacterized protein</fullName>
    </submittedName>
</protein>
<evidence type="ECO:0000313" key="2">
    <source>
        <dbReference type="Proteomes" id="UP000030748"/>
    </source>
</evidence>
<accession>A0A022RRG3</accession>
<sequence length="22" mass="2623">VEDIFLRFVDRPDELRGGYVLN</sequence>
<name>A0A022RRG3_ERYGU</name>
<feature type="non-terminal residue" evidence="1">
    <location>
        <position position="1"/>
    </location>
</feature>
<evidence type="ECO:0000313" key="1">
    <source>
        <dbReference type="EMBL" id="EYU43102.1"/>
    </source>
</evidence>
<reference evidence="1 2" key="1">
    <citation type="journal article" date="2013" name="Proc. Natl. Acad. Sci. U.S.A.">
        <title>Fine-scale variation in meiotic recombination in Mimulus inferred from population shotgun sequencing.</title>
        <authorList>
            <person name="Hellsten U."/>
            <person name="Wright K.M."/>
            <person name="Jenkins J."/>
            <person name="Shu S."/>
            <person name="Yuan Y."/>
            <person name="Wessler S.R."/>
            <person name="Schmutz J."/>
            <person name="Willis J.H."/>
            <person name="Rokhsar D.S."/>
        </authorList>
    </citation>
    <scope>NUCLEOTIDE SEQUENCE [LARGE SCALE GENOMIC DNA]</scope>
    <source>
        <strain evidence="2">cv. DUN x IM62</strain>
    </source>
</reference>